<reference evidence="1" key="1">
    <citation type="submission" date="2023-03" db="EMBL/GenBank/DDBJ databases">
        <authorList>
            <person name="Steffen K."/>
            <person name="Cardenas P."/>
        </authorList>
    </citation>
    <scope>NUCLEOTIDE SEQUENCE</scope>
</reference>
<proteinExistence type="predicted"/>
<sequence length="71" mass="8121">KTDFIASPGLLIQLLFKQLSLQKRIKFCSFVESDYSENECWFVSRNIGSLLVGSSHHRPVTKFQQNSGCKQ</sequence>
<dbReference type="EMBL" id="CASHTH010001117">
    <property type="protein sequence ID" value="CAI8011719.1"/>
    <property type="molecule type" value="Genomic_DNA"/>
</dbReference>
<organism evidence="1 2">
    <name type="scientific">Geodia barretti</name>
    <name type="common">Barrett's horny sponge</name>
    <dbReference type="NCBI Taxonomy" id="519541"/>
    <lineage>
        <taxon>Eukaryota</taxon>
        <taxon>Metazoa</taxon>
        <taxon>Porifera</taxon>
        <taxon>Demospongiae</taxon>
        <taxon>Heteroscleromorpha</taxon>
        <taxon>Tetractinellida</taxon>
        <taxon>Astrophorina</taxon>
        <taxon>Geodiidae</taxon>
        <taxon>Geodia</taxon>
    </lineage>
</organism>
<feature type="non-terminal residue" evidence="1">
    <location>
        <position position="1"/>
    </location>
</feature>
<feature type="non-terminal residue" evidence="1">
    <location>
        <position position="71"/>
    </location>
</feature>
<evidence type="ECO:0000313" key="2">
    <source>
        <dbReference type="Proteomes" id="UP001174909"/>
    </source>
</evidence>
<evidence type="ECO:0000313" key="1">
    <source>
        <dbReference type="EMBL" id="CAI8011719.1"/>
    </source>
</evidence>
<name>A0AA35RIF1_GEOBA</name>
<accession>A0AA35RIF1</accession>
<dbReference type="Proteomes" id="UP001174909">
    <property type="component" value="Unassembled WGS sequence"/>
</dbReference>
<dbReference type="AlphaFoldDB" id="A0AA35RIF1"/>
<gene>
    <name evidence="1" type="ORF">GBAR_LOCUS7519</name>
</gene>
<keyword evidence="2" id="KW-1185">Reference proteome</keyword>
<protein>
    <submittedName>
        <fullName evidence="1">Uncharacterized protein</fullName>
    </submittedName>
</protein>
<comment type="caution">
    <text evidence="1">The sequence shown here is derived from an EMBL/GenBank/DDBJ whole genome shotgun (WGS) entry which is preliminary data.</text>
</comment>